<feature type="non-terminal residue" evidence="1">
    <location>
        <position position="106"/>
    </location>
</feature>
<dbReference type="Proteomes" id="UP000007264">
    <property type="component" value="Unassembled WGS sequence"/>
</dbReference>
<reference evidence="1 2" key="1">
    <citation type="journal article" date="2012" name="Genome Biol.">
        <title>The genome of the polar eukaryotic microalga coccomyxa subellipsoidea reveals traits of cold adaptation.</title>
        <authorList>
            <person name="Blanc G."/>
            <person name="Agarkova I."/>
            <person name="Grimwood J."/>
            <person name="Kuo A."/>
            <person name="Brueggeman A."/>
            <person name="Dunigan D."/>
            <person name="Gurnon J."/>
            <person name="Ladunga I."/>
            <person name="Lindquist E."/>
            <person name="Lucas S."/>
            <person name="Pangilinan J."/>
            <person name="Proschold T."/>
            <person name="Salamov A."/>
            <person name="Schmutz J."/>
            <person name="Weeks D."/>
            <person name="Yamada T."/>
            <person name="Claverie J.M."/>
            <person name="Grigoriev I."/>
            <person name="Van Etten J."/>
            <person name="Lomsadze A."/>
            <person name="Borodovsky M."/>
        </authorList>
    </citation>
    <scope>NUCLEOTIDE SEQUENCE [LARGE SCALE GENOMIC DNA]</scope>
    <source>
        <strain evidence="1 2">C-169</strain>
    </source>
</reference>
<keyword evidence="2" id="KW-1185">Reference proteome</keyword>
<dbReference type="AlphaFoldDB" id="I0Z2J9"/>
<dbReference type="KEGG" id="csl:COCSUDRAFT_46986"/>
<dbReference type="EMBL" id="AGSI01000005">
    <property type="protein sequence ID" value="EIE24868.1"/>
    <property type="molecule type" value="Genomic_DNA"/>
</dbReference>
<name>I0Z2J9_COCSC</name>
<proteinExistence type="predicted"/>
<evidence type="ECO:0000313" key="2">
    <source>
        <dbReference type="Proteomes" id="UP000007264"/>
    </source>
</evidence>
<evidence type="ECO:0000313" key="1">
    <source>
        <dbReference type="EMBL" id="EIE24868.1"/>
    </source>
</evidence>
<dbReference type="GeneID" id="17042869"/>
<protein>
    <submittedName>
        <fullName evidence="1">Uncharacterized protein</fullName>
    </submittedName>
</protein>
<gene>
    <name evidence="1" type="ORF">COCSUDRAFT_46986</name>
</gene>
<accession>I0Z2J9</accession>
<organism evidence="1 2">
    <name type="scientific">Coccomyxa subellipsoidea (strain C-169)</name>
    <name type="common">Green microalga</name>
    <dbReference type="NCBI Taxonomy" id="574566"/>
    <lineage>
        <taxon>Eukaryota</taxon>
        <taxon>Viridiplantae</taxon>
        <taxon>Chlorophyta</taxon>
        <taxon>core chlorophytes</taxon>
        <taxon>Trebouxiophyceae</taxon>
        <taxon>Trebouxiophyceae incertae sedis</taxon>
        <taxon>Coccomyxaceae</taxon>
        <taxon>Coccomyxa</taxon>
        <taxon>Coccomyxa subellipsoidea</taxon>
    </lineage>
</organism>
<dbReference type="RefSeq" id="XP_005649412.1">
    <property type="nucleotide sequence ID" value="XM_005649355.1"/>
</dbReference>
<sequence length="106" mass="11438">MAGRAALDRRRRQRRGAKAVLLCCALIMLTAAAADAVTATARVRAAKPRPAAAAAGRQKPEELRAKHAAVWPPRLTSAERADIMLPEALKTRALLEASHGARRRLQ</sequence>
<comment type="caution">
    <text evidence="1">The sequence shown here is derived from an EMBL/GenBank/DDBJ whole genome shotgun (WGS) entry which is preliminary data.</text>
</comment>